<organism evidence="1 2">
    <name type="scientific">Meloidogyne hapla</name>
    <name type="common">Root-knot nematode worm</name>
    <dbReference type="NCBI Taxonomy" id="6305"/>
    <lineage>
        <taxon>Eukaryota</taxon>
        <taxon>Metazoa</taxon>
        <taxon>Ecdysozoa</taxon>
        <taxon>Nematoda</taxon>
        <taxon>Chromadorea</taxon>
        <taxon>Rhabditida</taxon>
        <taxon>Tylenchina</taxon>
        <taxon>Tylenchomorpha</taxon>
        <taxon>Tylenchoidea</taxon>
        <taxon>Meloidogynidae</taxon>
        <taxon>Meloidogyninae</taxon>
        <taxon>Meloidogyne</taxon>
    </lineage>
</organism>
<evidence type="ECO:0000313" key="2">
    <source>
        <dbReference type="WBParaSite" id="MhA1_Contig957.frz3.gene2"/>
    </source>
</evidence>
<dbReference type="WBParaSite" id="MhA1_Contig957.frz3.gene2">
    <property type="protein sequence ID" value="MhA1_Contig957.frz3.gene2"/>
    <property type="gene ID" value="MhA1_Contig957.frz3.gene2"/>
</dbReference>
<dbReference type="Proteomes" id="UP000095281">
    <property type="component" value="Unplaced"/>
</dbReference>
<evidence type="ECO:0000313" key="1">
    <source>
        <dbReference type="Proteomes" id="UP000095281"/>
    </source>
</evidence>
<proteinExistence type="predicted"/>
<name>A0A1I8C192_MELHA</name>
<keyword evidence="1" id="KW-1185">Reference proteome</keyword>
<protein>
    <submittedName>
        <fullName evidence="2">SPASM domain-containing protein</fullName>
    </submittedName>
</protein>
<accession>A0A1I8C192</accession>
<dbReference type="AlphaFoldDB" id="A0A1I8C192"/>
<reference evidence="2" key="1">
    <citation type="submission" date="2016-11" db="UniProtKB">
        <authorList>
            <consortium name="WormBaseParasite"/>
        </authorList>
    </citation>
    <scope>IDENTIFICATION</scope>
</reference>
<sequence length="73" mass="8373">MKMPKTSRKYFIQKINNLDVESLHVREKLFFGPSQTLYGPVYNKGEICGNCEHNNCNKESGLCIPVINKLIID</sequence>